<dbReference type="InterPro" id="IPR012349">
    <property type="entry name" value="Split_barrel_FMN-bd"/>
</dbReference>
<keyword evidence="6" id="KW-0472">Membrane</keyword>
<comment type="cofactor">
    <cofactor evidence="1">
        <name>FMN</name>
        <dbReference type="ChEBI" id="CHEBI:58210"/>
    </cofactor>
</comment>
<feature type="compositionally biased region" description="Low complexity" evidence="5">
    <location>
        <begin position="333"/>
        <end position="350"/>
    </location>
</feature>
<keyword evidence="6" id="KW-0812">Transmembrane</keyword>
<evidence type="ECO:0000259" key="7">
    <source>
        <dbReference type="SMART" id="SM00903"/>
    </source>
</evidence>
<feature type="region of interest" description="Disordered" evidence="5">
    <location>
        <begin position="323"/>
        <end position="364"/>
    </location>
</feature>
<reference evidence="8 9" key="1">
    <citation type="journal article" date="2021" name="Sci. Rep.">
        <title>Genome sequencing of the multicellular alga Astrephomene provides insights into convergent evolution of germ-soma differentiation.</title>
        <authorList>
            <person name="Yamashita S."/>
            <person name="Yamamoto K."/>
            <person name="Matsuzaki R."/>
            <person name="Suzuki S."/>
            <person name="Yamaguchi H."/>
            <person name="Hirooka S."/>
            <person name="Minakuchi Y."/>
            <person name="Miyagishima S."/>
            <person name="Kawachi M."/>
            <person name="Toyoda A."/>
            <person name="Nozaki H."/>
        </authorList>
    </citation>
    <scope>NUCLEOTIDE SEQUENCE [LARGE SCALE GENOMIC DNA]</scope>
    <source>
        <strain evidence="8 9">NIES-4017</strain>
    </source>
</reference>
<dbReference type="PANTHER" id="PTHR33798">
    <property type="entry name" value="FLAVOPROTEIN OXYGENASE"/>
    <property type="match status" value="1"/>
</dbReference>
<evidence type="ECO:0000256" key="2">
    <source>
        <dbReference type="ARBA" id="ARBA00022630"/>
    </source>
</evidence>
<gene>
    <name evidence="8" type="ORF">Agub_g2206</name>
</gene>
<accession>A0AAD3HI79</accession>
<evidence type="ECO:0000256" key="4">
    <source>
        <dbReference type="ARBA" id="ARBA00038054"/>
    </source>
</evidence>
<comment type="caution">
    <text evidence="8">The sequence shown here is derived from an EMBL/GenBank/DDBJ whole genome shotgun (WGS) entry which is preliminary data.</text>
</comment>
<sequence length="364" mass="39445">SVCRMVATLPYLYAHRCRFQSVVCSLHLPTSKPCKSMAAFAGALALGAASALGIREILVRFVRGQRRKGTNNVKHSSDHVNPTSQSSWNPAKHVPHPHPGWRPGDSQPCPLPDATNFLAVDADVTPSSELYPLVISAVVPRPIAFVSTVDADGTVNLSPYSFFNAMGFNPPTVAIGLCHSPGRPDGKKDTLHNIELTGEFVVNIISEWFIEAANHTCGDYPPGVDEMRLAGLTPLPSTKVRPPRVAESAVHMECKLRHIHHVHDASGAVSTSIVIGQVLAYHISSAVAARSPSGKLVVDLTRLAPVARCGGFTYARASELYDMPRPDREGRYPQGFLQEQRQQEQPQGGFAMLNGPKPLQQPQH</sequence>
<feature type="domain" description="Flavin reductase like" evidence="7">
    <location>
        <begin position="136"/>
        <end position="297"/>
    </location>
</feature>
<feature type="transmembrane region" description="Helical" evidence="6">
    <location>
        <begin position="37"/>
        <end position="58"/>
    </location>
</feature>
<evidence type="ECO:0000256" key="3">
    <source>
        <dbReference type="ARBA" id="ARBA00022643"/>
    </source>
</evidence>
<keyword evidence="6" id="KW-1133">Transmembrane helix</keyword>
<dbReference type="Pfam" id="PF01613">
    <property type="entry name" value="Flavin_Reduct"/>
    <property type="match status" value="1"/>
</dbReference>
<evidence type="ECO:0000313" key="9">
    <source>
        <dbReference type="Proteomes" id="UP001054857"/>
    </source>
</evidence>
<name>A0AAD3HI79_9CHLO</name>
<evidence type="ECO:0000256" key="5">
    <source>
        <dbReference type="SAM" id="MobiDB-lite"/>
    </source>
</evidence>
<dbReference type="PANTHER" id="PTHR33798:SF5">
    <property type="entry name" value="FLAVIN REDUCTASE LIKE DOMAIN-CONTAINING PROTEIN"/>
    <property type="match status" value="1"/>
</dbReference>
<evidence type="ECO:0000256" key="6">
    <source>
        <dbReference type="SAM" id="Phobius"/>
    </source>
</evidence>
<dbReference type="InterPro" id="IPR002563">
    <property type="entry name" value="Flavin_Rdtase-like_dom"/>
</dbReference>
<keyword evidence="3" id="KW-0288">FMN</keyword>
<dbReference type="Proteomes" id="UP001054857">
    <property type="component" value="Unassembled WGS sequence"/>
</dbReference>
<dbReference type="EMBL" id="BMAR01000001">
    <property type="protein sequence ID" value="GFR41511.1"/>
    <property type="molecule type" value="Genomic_DNA"/>
</dbReference>
<comment type="similarity">
    <text evidence="4">Belongs to the flavoredoxin family.</text>
</comment>
<dbReference type="Gene3D" id="2.30.110.10">
    <property type="entry name" value="Electron Transport, Fmn-binding Protein, Chain A"/>
    <property type="match status" value="1"/>
</dbReference>
<proteinExistence type="inferred from homology"/>
<feature type="region of interest" description="Disordered" evidence="5">
    <location>
        <begin position="68"/>
        <end position="107"/>
    </location>
</feature>
<keyword evidence="2" id="KW-0285">Flavoprotein</keyword>
<keyword evidence="9" id="KW-1185">Reference proteome</keyword>
<feature type="compositionally biased region" description="Polar residues" evidence="5">
    <location>
        <begin position="70"/>
        <end position="89"/>
    </location>
</feature>
<protein>
    <recommendedName>
        <fullName evidence="7">Flavin reductase like domain-containing protein</fullName>
    </recommendedName>
</protein>
<dbReference type="SMART" id="SM00903">
    <property type="entry name" value="Flavin_Reduct"/>
    <property type="match status" value="1"/>
</dbReference>
<dbReference type="SUPFAM" id="SSF50475">
    <property type="entry name" value="FMN-binding split barrel"/>
    <property type="match status" value="1"/>
</dbReference>
<organism evidence="8 9">
    <name type="scientific">Astrephomene gubernaculifera</name>
    <dbReference type="NCBI Taxonomy" id="47775"/>
    <lineage>
        <taxon>Eukaryota</taxon>
        <taxon>Viridiplantae</taxon>
        <taxon>Chlorophyta</taxon>
        <taxon>core chlorophytes</taxon>
        <taxon>Chlorophyceae</taxon>
        <taxon>CS clade</taxon>
        <taxon>Chlamydomonadales</taxon>
        <taxon>Astrephomenaceae</taxon>
        <taxon>Astrephomene</taxon>
    </lineage>
</organism>
<evidence type="ECO:0000256" key="1">
    <source>
        <dbReference type="ARBA" id="ARBA00001917"/>
    </source>
</evidence>
<dbReference type="GO" id="GO:0010181">
    <property type="term" value="F:FMN binding"/>
    <property type="evidence" value="ECO:0007669"/>
    <property type="project" value="InterPro"/>
</dbReference>
<feature type="non-terminal residue" evidence="8">
    <location>
        <position position="364"/>
    </location>
</feature>
<dbReference type="AlphaFoldDB" id="A0AAD3HI79"/>
<evidence type="ECO:0000313" key="8">
    <source>
        <dbReference type="EMBL" id="GFR41511.1"/>
    </source>
</evidence>